<keyword evidence="2" id="KW-1003">Cell membrane</keyword>
<dbReference type="Proteomes" id="UP000186313">
    <property type="component" value="Unassembled WGS sequence"/>
</dbReference>
<dbReference type="Pfam" id="PF00892">
    <property type="entry name" value="EamA"/>
    <property type="match status" value="2"/>
</dbReference>
<comment type="caution">
    <text evidence="8">The sequence shown here is derived from an EMBL/GenBank/DDBJ whole genome shotgun (WGS) entry which is preliminary data.</text>
</comment>
<dbReference type="SUPFAM" id="SSF103481">
    <property type="entry name" value="Multidrug resistance efflux transporter EmrE"/>
    <property type="match status" value="2"/>
</dbReference>
<evidence type="ECO:0000256" key="5">
    <source>
        <dbReference type="ARBA" id="ARBA00023136"/>
    </source>
</evidence>
<keyword evidence="5 6" id="KW-0472">Membrane</keyword>
<dbReference type="EMBL" id="MJMJ01000001">
    <property type="protein sequence ID" value="OLQ93424.1"/>
    <property type="molecule type" value="Genomic_DNA"/>
</dbReference>
<accession>A0A1Q9HRB6</accession>
<evidence type="ECO:0000313" key="9">
    <source>
        <dbReference type="Proteomes" id="UP000186313"/>
    </source>
</evidence>
<dbReference type="InterPro" id="IPR000620">
    <property type="entry name" value="EamA_dom"/>
</dbReference>
<feature type="transmembrane region" description="Helical" evidence="6">
    <location>
        <begin position="241"/>
        <end position="259"/>
    </location>
</feature>
<feature type="transmembrane region" description="Helical" evidence="6">
    <location>
        <begin position="33"/>
        <end position="56"/>
    </location>
</feature>
<keyword evidence="3 6" id="KW-0812">Transmembrane</keyword>
<feature type="transmembrane region" description="Helical" evidence="6">
    <location>
        <begin position="265"/>
        <end position="283"/>
    </location>
</feature>
<keyword evidence="4 6" id="KW-1133">Transmembrane helix</keyword>
<gene>
    <name evidence="8" type="ORF">BIY22_02730</name>
</gene>
<feature type="domain" description="EamA" evidence="7">
    <location>
        <begin position="3"/>
        <end position="134"/>
    </location>
</feature>
<organism evidence="8 9">
    <name type="scientific">Vibrio panuliri</name>
    <dbReference type="NCBI Taxonomy" id="1381081"/>
    <lineage>
        <taxon>Bacteria</taxon>
        <taxon>Pseudomonadati</taxon>
        <taxon>Pseudomonadota</taxon>
        <taxon>Gammaproteobacteria</taxon>
        <taxon>Vibrionales</taxon>
        <taxon>Vibrionaceae</taxon>
        <taxon>Vibrio</taxon>
    </lineage>
</organism>
<feature type="transmembrane region" description="Helical" evidence="6">
    <location>
        <begin position="210"/>
        <end position="229"/>
    </location>
</feature>
<evidence type="ECO:0000256" key="6">
    <source>
        <dbReference type="SAM" id="Phobius"/>
    </source>
</evidence>
<evidence type="ECO:0000256" key="1">
    <source>
        <dbReference type="ARBA" id="ARBA00004651"/>
    </source>
</evidence>
<dbReference type="InterPro" id="IPR050638">
    <property type="entry name" value="AA-Vitamin_Transporters"/>
</dbReference>
<dbReference type="GO" id="GO:0005886">
    <property type="term" value="C:plasma membrane"/>
    <property type="evidence" value="ECO:0007669"/>
    <property type="project" value="UniProtKB-SubCell"/>
</dbReference>
<feature type="transmembrane region" description="Helical" evidence="6">
    <location>
        <begin position="90"/>
        <end position="109"/>
    </location>
</feature>
<dbReference type="PANTHER" id="PTHR32322:SF18">
    <property type="entry name" value="S-ADENOSYLMETHIONINE_S-ADENOSYLHOMOCYSTEINE TRANSPORTER"/>
    <property type="match status" value="1"/>
</dbReference>
<comment type="subcellular location">
    <subcellularLocation>
        <location evidence="1">Cell membrane</location>
        <topology evidence="1">Multi-pass membrane protein</topology>
    </subcellularLocation>
</comment>
<evidence type="ECO:0000256" key="4">
    <source>
        <dbReference type="ARBA" id="ARBA00022989"/>
    </source>
</evidence>
<evidence type="ECO:0000256" key="2">
    <source>
        <dbReference type="ARBA" id="ARBA00022475"/>
    </source>
</evidence>
<proteinExistence type="predicted"/>
<feature type="transmembrane region" description="Helical" evidence="6">
    <location>
        <begin position="63"/>
        <end position="84"/>
    </location>
</feature>
<reference evidence="8 9" key="1">
    <citation type="submission" date="2016-09" db="EMBL/GenBank/DDBJ databases">
        <title>Genomic Taxonomy of the Vibrionaceae.</title>
        <authorList>
            <person name="Gonzalez-Castillo A."/>
            <person name="Gomez-Gil B."/>
            <person name="Enciso-Ibarra K."/>
        </authorList>
    </citation>
    <scope>NUCLEOTIDE SEQUENCE [LARGE SCALE GENOMIC DNA]</scope>
    <source>
        <strain evidence="8 9">CAIM 703</strain>
    </source>
</reference>
<dbReference type="RefSeq" id="WP_075706060.1">
    <property type="nucleotide sequence ID" value="NZ_MJMJ01000001.1"/>
</dbReference>
<name>A0A1Q9HRB6_9VIBR</name>
<evidence type="ECO:0000313" key="8">
    <source>
        <dbReference type="EMBL" id="OLQ93424.1"/>
    </source>
</evidence>
<dbReference type="InterPro" id="IPR037185">
    <property type="entry name" value="EmrE-like"/>
</dbReference>
<feature type="transmembrane region" description="Helical" evidence="6">
    <location>
        <begin position="116"/>
        <end position="136"/>
    </location>
</feature>
<evidence type="ECO:0000256" key="3">
    <source>
        <dbReference type="ARBA" id="ARBA00022692"/>
    </source>
</evidence>
<protein>
    <submittedName>
        <fullName evidence="8">Multidrug DMT transporter</fullName>
    </submittedName>
</protein>
<dbReference type="PANTHER" id="PTHR32322">
    <property type="entry name" value="INNER MEMBRANE TRANSPORTER"/>
    <property type="match status" value="1"/>
</dbReference>
<sequence length="303" mass="32798">MIYLLPLFTVFIWGMNAIASKMAASIIEPSAMSFYRWLFAIVILTPFCLVNVIRLWGEIKPNLAKLACLGLLGMVINQSCGYYAAVTTTASNMALISSLVPLMAIFLSVPLLGKPISLNGIIGGAISLIGLAYMLGKGDMLFFLSQSITQGDGLMVIASLAYALYCVLLKRWKMHLPNTILIYMQGFCAMVMLAPIWLTSDQLLPPVDSVPIILFASIAASIAAPWMWIKSIDAIGADNSAMFMNLLPVVAVTLAATTLGETIHIYHLIGGIMVISGVILAQIKRNKKNDNIEPTILNNDPAQ</sequence>
<dbReference type="OrthoDB" id="4167046at2"/>
<dbReference type="AlphaFoldDB" id="A0A1Q9HRB6"/>
<evidence type="ECO:0000259" key="7">
    <source>
        <dbReference type="Pfam" id="PF00892"/>
    </source>
</evidence>
<feature type="domain" description="EamA" evidence="7">
    <location>
        <begin position="151"/>
        <end position="280"/>
    </location>
</feature>
<feature type="transmembrane region" description="Helical" evidence="6">
    <location>
        <begin position="148"/>
        <end position="168"/>
    </location>
</feature>
<feature type="transmembrane region" description="Helical" evidence="6">
    <location>
        <begin position="180"/>
        <end position="198"/>
    </location>
</feature>